<sequence>MKKILVLAANPQNTQKLRLDEEVREIAEGLRRAKKRDQFAIESRWAIRPDDLRRSILDFEPQIVHFCGHGEVDGGLILEDVTGQTKSVKPEALAGLFELFADQVECVLLNACYSERQADAIVQHINYVIGMKQTIGDKAAIKFAVGFYDALGAGRSIEVAHRFGVNAIHLEGIAGELTPTIKKKPNLDSTVVDLSFSKNLHPVKNKIMSVPQNQAIEVFFSYAQEDEKAREQLEKHLSLLKRQGIIRGWHNHKIEAGKEWNHEINTHLNTAQIILLLVSANFINSDYCWDVEVQRAMEKHEANEARVIPIIIDYVDWKGAPFSRLQPLPKSGKPVTKWGNRNEAFENIAKGIRLVAEELTENQ</sequence>
<organism evidence="2 3">
    <name type="scientific">Pelatocladus maniniholoensis HA4357-MV3</name>
    <dbReference type="NCBI Taxonomy" id="1117104"/>
    <lineage>
        <taxon>Bacteria</taxon>
        <taxon>Bacillati</taxon>
        <taxon>Cyanobacteriota</taxon>
        <taxon>Cyanophyceae</taxon>
        <taxon>Nostocales</taxon>
        <taxon>Nostocaceae</taxon>
        <taxon>Pelatocladus</taxon>
    </lineage>
</organism>
<feature type="domain" description="TIR" evidence="1">
    <location>
        <begin position="214"/>
        <end position="356"/>
    </location>
</feature>
<dbReference type="EMBL" id="JAHHHW010000136">
    <property type="protein sequence ID" value="MBW4434598.1"/>
    <property type="molecule type" value="Genomic_DNA"/>
</dbReference>
<proteinExistence type="predicted"/>
<dbReference type="SUPFAM" id="SSF52200">
    <property type="entry name" value="Toll/Interleukin receptor TIR domain"/>
    <property type="match status" value="1"/>
</dbReference>
<comment type="caution">
    <text evidence="2">The sequence shown here is derived from an EMBL/GenBank/DDBJ whole genome shotgun (WGS) entry which is preliminary data.</text>
</comment>
<accession>A0A9E3HBS3</accession>
<dbReference type="Pfam" id="PF13676">
    <property type="entry name" value="TIR_2"/>
    <property type="match status" value="1"/>
</dbReference>
<evidence type="ECO:0000313" key="2">
    <source>
        <dbReference type="EMBL" id="MBW4434598.1"/>
    </source>
</evidence>
<reference evidence="2" key="2">
    <citation type="journal article" date="2022" name="Microbiol. Resour. Announc.">
        <title>Metagenome Sequencing to Explore Phylogenomics of Terrestrial Cyanobacteria.</title>
        <authorList>
            <person name="Ward R.D."/>
            <person name="Stajich J.E."/>
            <person name="Johansen J.R."/>
            <person name="Huntemann M."/>
            <person name="Clum A."/>
            <person name="Foster B."/>
            <person name="Foster B."/>
            <person name="Roux S."/>
            <person name="Palaniappan K."/>
            <person name="Varghese N."/>
            <person name="Mukherjee S."/>
            <person name="Reddy T.B.K."/>
            <person name="Daum C."/>
            <person name="Copeland A."/>
            <person name="Chen I.A."/>
            <person name="Ivanova N.N."/>
            <person name="Kyrpides N.C."/>
            <person name="Shapiro N."/>
            <person name="Eloe-Fadrosh E.A."/>
            <person name="Pietrasiak N."/>
        </authorList>
    </citation>
    <scope>NUCLEOTIDE SEQUENCE</scope>
    <source>
        <strain evidence="2">HA4357-MV3</strain>
    </source>
</reference>
<dbReference type="InterPro" id="IPR024983">
    <property type="entry name" value="CHAT_dom"/>
</dbReference>
<gene>
    <name evidence="2" type="ORF">KME28_23505</name>
</gene>
<evidence type="ECO:0000259" key="1">
    <source>
        <dbReference type="PROSITE" id="PS50104"/>
    </source>
</evidence>
<dbReference type="SMART" id="SM00255">
    <property type="entry name" value="TIR"/>
    <property type="match status" value="1"/>
</dbReference>
<dbReference type="AlphaFoldDB" id="A0A9E3HBS3"/>
<protein>
    <submittedName>
        <fullName evidence="2">TIR domain-containing protein</fullName>
    </submittedName>
</protein>
<dbReference type="PROSITE" id="PS50104">
    <property type="entry name" value="TIR"/>
    <property type="match status" value="1"/>
</dbReference>
<dbReference type="InterPro" id="IPR000157">
    <property type="entry name" value="TIR_dom"/>
</dbReference>
<dbReference type="Gene3D" id="3.40.50.10140">
    <property type="entry name" value="Toll/interleukin-1 receptor homology (TIR) domain"/>
    <property type="match status" value="1"/>
</dbReference>
<dbReference type="Proteomes" id="UP000813215">
    <property type="component" value="Unassembled WGS sequence"/>
</dbReference>
<reference evidence="2" key="1">
    <citation type="submission" date="2021-05" db="EMBL/GenBank/DDBJ databases">
        <authorList>
            <person name="Pietrasiak N."/>
            <person name="Ward R."/>
            <person name="Stajich J.E."/>
            <person name="Kurbessoian T."/>
        </authorList>
    </citation>
    <scope>NUCLEOTIDE SEQUENCE</scope>
    <source>
        <strain evidence="2">HA4357-MV3</strain>
    </source>
</reference>
<dbReference type="InterPro" id="IPR035897">
    <property type="entry name" value="Toll_tir_struct_dom_sf"/>
</dbReference>
<dbReference type="GO" id="GO:0007165">
    <property type="term" value="P:signal transduction"/>
    <property type="evidence" value="ECO:0007669"/>
    <property type="project" value="InterPro"/>
</dbReference>
<evidence type="ECO:0000313" key="3">
    <source>
        <dbReference type="Proteomes" id="UP000813215"/>
    </source>
</evidence>
<name>A0A9E3HBS3_9NOST</name>
<dbReference type="Pfam" id="PF12770">
    <property type="entry name" value="CHAT"/>
    <property type="match status" value="1"/>
</dbReference>